<dbReference type="OMA" id="PIHIAFC"/>
<keyword evidence="3 5" id="KW-1133">Transmembrane helix</keyword>
<feature type="transmembrane region" description="Helical" evidence="5">
    <location>
        <begin position="481"/>
        <end position="502"/>
    </location>
</feature>
<dbReference type="AlphaFoldDB" id="A0A078A211"/>
<feature type="transmembrane region" description="Helical" evidence="5">
    <location>
        <begin position="392"/>
        <end position="411"/>
    </location>
</feature>
<feature type="transmembrane region" description="Helical" evidence="5">
    <location>
        <begin position="522"/>
        <end position="539"/>
    </location>
</feature>
<organism evidence="7 8">
    <name type="scientific">Stylonychia lemnae</name>
    <name type="common">Ciliate</name>
    <dbReference type="NCBI Taxonomy" id="5949"/>
    <lineage>
        <taxon>Eukaryota</taxon>
        <taxon>Sar</taxon>
        <taxon>Alveolata</taxon>
        <taxon>Ciliophora</taxon>
        <taxon>Intramacronucleata</taxon>
        <taxon>Spirotrichea</taxon>
        <taxon>Stichotrichia</taxon>
        <taxon>Sporadotrichida</taxon>
        <taxon>Oxytrichidae</taxon>
        <taxon>Stylonychinae</taxon>
        <taxon>Stylonychia</taxon>
    </lineage>
</organism>
<feature type="transmembrane region" description="Helical" evidence="5">
    <location>
        <begin position="431"/>
        <end position="449"/>
    </location>
</feature>
<dbReference type="InterPro" id="IPR002781">
    <property type="entry name" value="TM_pro_TauE-like"/>
</dbReference>
<feature type="transmembrane region" description="Helical" evidence="5">
    <location>
        <begin position="199"/>
        <end position="219"/>
    </location>
</feature>
<evidence type="ECO:0000256" key="2">
    <source>
        <dbReference type="ARBA" id="ARBA00022692"/>
    </source>
</evidence>
<evidence type="ECO:0000313" key="8">
    <source>
        <dbReference type="Proteomes" id="UP000039865"/>
    </source>
</evidence>
<keyword evidence="2 5" id="KW-0812">Transmembrane</keyword>
<feature type="transmembrane region" description="Helical" evidence="5">
    <location>
        <begin position="577"/>
        <end position="598"/>
    </location>
</feature>
<comment type="subcellular location">
    <subcellularLocation>
        <location evidence="1">Membrane</location>
        <topology evidence="1">Multi-pass membrane protein</topology>
    </subcellularLocation>
</comment>
<dbReference type="PANTHER" id="PTHR14255:SF3">
    <property type="entry name" value="SULFITE EXPORTER TAUE_SAFE FAMILY PROTEIN 5-RELATED"/>
    <property type="match status" value="1"/>
</dbReference>
<sequence length="618" mass="69478">MRNLLKHKQPKQIIGFILLVSLLIAKADLAEEIQVVDHNEIMKEKMIDKVHVFDGTNHDQFLTPICKMDQECQDFPFETCNTKSGQCQHKDVFPILGSEFIGLFLLIVIMSLSTMAGIGGGGIVIPFCMTFFGFQTKNAIALSGFTILACSVTRYIFSINEKHPEKDAVIIDYGLATIMLPVVMMGSMTGVLINIMFPSLLLSICLTLVLTLLTFQAAFKARSIYQKETIKILQAKKEKQKLADNEKDEDIKSFNKFRESVISNQSNNADDVNLQDLSVKKGDGSHLSIISRKNSMRLHLNHSLSIFDKYDYEERVQRGVLRNYLLDYEYKHNYNLRKNQIIDLSPISRAKSLNWKQDDPLSELVGIQLGGTQEEQNLLNELLKKEQTHQQWDKHFVCFVCLICMLAVNLLRGSNKFQSIIGLQRCSNIDWSLLLAFLIICGSLSVYSIKRVCFEQALKIKVGYGMAQSDVKFTKAAISKLVIFAFVGGWVSGALGLGGGAIFNPLLLSMGVPPSVSSATGMYMILYSTSGSSLIYVMYKMLNMQFSFWIGFWCSLGSLMGLYLLNKVVKKFDRQSPVVFLLSFILGLSALLVPLFGFMDLESKMEKGIDIMKFNSIC</sequence>
<name>A0A078A211_STYLE</name>
<evidence type="ECO:0000256" key="4">
    <source>
        <dbReference type="ARBA" id="ARBA00023136"/>
    </source>
</evidence>
<dbReference type="PANTHER" id="PTHR14255">
    <property type="entry name" value="CEREBLON"/>
    <property type="match status" value="1"/>
</dbReference>
<evidence type="ECO:0000313" key="7">
    <source>
        <dbReference type="EMBL" id="CDW75528.1"/>
    </source>
</evidence>
<dbReference type="GO" id="GO:0031464">
    <property type="term" value="C:Cul4A-RING E3 ubiquitin ligase complex"/>
    <property type="evidence" value="ECO:0007669"/>
    <property type="project" value="TreeGrafter"/>
</dbReference>
<dbReference type="EMBL" id="CCKQ01004371">
    <property type="protein sequence ID" value="CDW75528.1"/>
    <property type="molecule type" value="Genomic_DNA"/>
</dbReference>
<gene>
    <name evidence="7" type="primary">Contig7846.g8367</name>
    <name evidence="7" type="ORF">STYLEM_4518</name>
</gene>
<feature type="signal peptide" evidence="6">
    <location>
        <begin position="1"/>
        <end position="30"/>
    </location>
</feature>
<reference evidence="7 8" key="1">
    <citation type="submission" date="2014-06" db="EMBL/GenBank/DDBJ databases">
        <authorList>
            <person name="Swart Estienne"/>
        </authorList>
    </citation>
    <scope>NUCLEOTIDE SEQUENCE [LARGE SCALE GENOMIC DNA]</scope>
    <source>
        <strain evidence="7 8">130c</strain>
    </source>
</reference>
<protein>
    <recommendedName>
        <fullName evidence="9">Sulfite exporter TauE/SafE</fullName>
    </recommendedName>
</protein>
<proteinExistence type="predicted"/>
<feature type="transmembrane region" description="Helical" evidence="5">
    <location>
        <begin position="546"/>
        <end position="565"/>
    </location>
</feature>
<accession>A0A078A211</accession>
<feature type="transmembrane region" description="Helical" evidence="5">
    <location>
        <begin position="140"/>
        <end position="157"/>
    </location>
</feature>
<evidence type="ECO:0000256" key="5">
    <source>
        <dbReference type="SAM" id="Phobius"/>
    </source>
</evidence>
<dbReference type="Proteomes" id="UP000039865">
    <property type="component" value="Unassembled WGS sequence"/>
</dbReference>
<keyword evidence="6" id="KW-0732">Signal</keyword>
<feature type="chain" id="PRO_5001729108" description="Sulfite exporter TauE/SafE" evidence="6">
    <location>
        <begin position="31"/>
        <end position="618"/>
    </location>
</feature>
<evidence type="ECO:0008006" key="9">
    <source>
        <dbReference type="Google" id="ProtNLM"/>
    </source>
</evidence>
<evidence type="ECO:0000256" key="6">
    <source>
        <dbReference type="SAM" id="SignalP"/>
    </source>
</evidence>
<evidence type="ECO:0000256" key="3">
    <source>
        <dbReference type="ARBA" id="ARBA00022989"/>
    </source>
</evidence>
<dbReference type="Pfam" id="PF01925">
    <property type="entry name" value="TauE"/>
    <property type="match status" value="1"/>
</dbReference>
<dbReference type="OrthoDB" id="302005at2759"/>
<keyword evidence="8" id="KW-1185">Reference proteome</keyword>
<dbReference type="InParanoid" id="A0A078A211"/>
<evidence type="ECO:0000256" key="1">
    <source>
        <dbReference type="ARBA" id="ARBA00004141"/>
    </source>
</evidence>
<dbReference type="GO" id="GO:0016567">
    <property type="term" value="P:protein ubiquitination"/>
    <property type="evidence" value="ECO:0007669"/>
    <property type="project" value="TreeGrafter"/>
</dbReference>
<feature type="transmembrane region" description="Helical" evidence="5">
    <location>
        <begin position="169"/>
        <end position="193"/>
    </location>
</feature>
<keyword evidence="4 5" id="KW-0472">Membrane</keyword>
<dbReference type="GO" id="GO:0016020">
    <property type="term" value="C:membrane"/>
    <property type="evidence" value="ECO:0007669"/>
    <property type="project" value="UniProtKB-SubCell"/>
</dbReference>